<keyword evidence="3" id="KW-0067">ATP-binding</keyword>
<dbReference type="AlphaFoldDB" id="A0A285CN00"/>
<dbReference type="InterPro" id="IPR020845">
    <property type="entry name" value="AMP-binding_CS"/>
</dbReference>
<dbReference type="OrthoDB" id="9765680at2"/>
<dbReference type="InterPro" id="IPR000873">
    <property type="entry name" value="AMP-dep_synth/lig_dom"/>
</dbReference>
<evidence type="ECO:0000313" key="6">
    <source>
        <dbReference type="EMBL" id="SNX68881.1"/>
    </source>
</evidence>
<comment type="similarity">
    <text evidence="1">Belongs to the ATP-dependent AMP-binding enzyme family.</text>
</comment>
<evidence type="ECO:0000313" key="7">
    <source>
        <dbReference type="Proteomes" id="UP000219546"/>
    </source>
</evidence>
<dbReference type="GO" id="GO:0005524">
    <property type="term" value="F:ATP binding"/>
    <property type="evidence" value="ECO:0007669"/>
    <property type="project" value="UniProtKB-KW"/>
</dbReference>
<dbReference type="InterPro" id="IPR025110">
    <property type="entry name" value="AMP-bd_C"/>
</dbReference>
<evidence type="ECO:0000259" key="4">
    <source>
        <dbReference type="Pfam" id="PF00501"/>
    </source>
</evidence>
<dbReference type="InterPro" id="IPR042099">
    <property type="entry name" value="ANL_N_sf"/>
</dbReference>
<dbReference type="SUPFAM" id="SSF56801">
    <property type="entry name" value="Acetyl-CoA synthetase-like"/>
    <property type="match status" value="1"/>
</dbReference>
<reference evidence="6 7" key="1">
    <citation type="submission" date="2017-08" db="EMBL/GenBank/DDBJ databases">
        <authorList>
            <person name="de Groot N.N."/>
        </authorList>
    </citation>
    <scope>NUCLEOTIDE SEQUENCE [LARGE SCALE GENOMIC DNA]</scope>
    <source>
        <strain evidence="6 7">JC228</strain>
    </source>
</reference>
<dbReference type="PANTHER" id="PTHR43201:SF5">
    <property type="entry name" value="MEDIUM-CHAIN ACYL-COA LIGASE ACSF2, MITOCHONDRIAL"/>
    <property type="match status" value="1"/>
</dbReference>
<dbReference type="Pfam" id="PF00501">
    <property type="entry name" value="AMP-binding"/>
    <property type="match status" value="1"/>
</dbReference>
<evidence type="ECO:0000256" key="2">
    <source>
        <dbReference type="ARBA" id="ARBA00022598"/>
    </source>
</evidence>
<organism evidence="6 7">
    <name type="scientific">Bacillus oleivorans</name>
    <dbReference type="NCBI Taxonomy" id="1448271"/>
    <lineage>
        <taxon>Bacteria</taxon>
        <taxon>Bacillati</taxon>
        <taxon>Bacillota</taxon>
        <taxon>Bacilli</taxon>
        <taxon>Bacillales</taxon>
        <taxon>Bacillaceae</taxon>
        <taxon>Bacillus</taxon>
    </lineage>
</organism>
<dbReference type="EMBL" id="OAOP01000002">
    <property type="protein sequence ID" value="SNX68881.1"/>
    <property type="molecule type" value="Genomic_DNA"/>
</dbReference>
<dbReference type="Pfam" id="PF13193">
    <property type="entry name" value="AMP-binding_C"/>
    <property type="match status" value="1"/>
</dbReference>
<keyword evidence="3" id="KW-0547">Nucleotide-binding</keyword>
<gene>
    <name evidence="6" type="ORF">SAMN05877753_102776</name>
</gene>
<dbReference type="PANTHER" id="PTHR43201">
    <property type="entry name" value="ACYL-COA SYNTHETASE"/>
    <property type="match status" value="1"/>
</dbReference>
<proteinExistence type="inferred from homology"/>
<keyword evidence="7" id="KW-1185">Reference proteome</keyword>
<evidence type="ECO:0000256" key="3">
    <source>
        <dbReference type="ARBA" id="ARBA00022840"/>
    </source>
</evidence>
<dbReference type="PROSITE" id="PS00455">
    <property type="entry name" value="AMP_BINDING"/>
    <property type="match status" value="1"/>
</dbReference>
<dbReference type="GO" id="GO:0031956">
    <property type="term" value="F:medium-chain fatty acid-CoA ligase activity"/>
    <property type="evidence" value="ECO:0007669"/>
    <property type="project" value="TreeGrafter"/>
</dbReference>
<dbReference type="NCBIfam" id="NF004837">
    <property type="entry name" value="PRK06187.1"/>
    <property type="match status" value="1"/>
</dbReference>
<evidence type="ECO:0000256" key="1">
    <source>
        <dbReference type="ARBA" id="ARBA00006432"/>
    </source>
</evidence>
<dbReference type="RefSeq" id="WP_097157920.1">
    <property type="nucleotide sequence ID" value="NZ_JBEPMQ010000001.1"/>
</dbReference>
<dbReference type="Proteomes" id="UP000219546">
    <property type="component" value="Unassembled WGS sequence"/>
</dbReference>
<sequence length="501" mass="55761">MFVTDQLAEHARTQPEKVITSFKGKDTTYKQFLKQAQNLAGYFQAKGYQKDDRIAVYLPNSDYFLVCYYACQLGGYAFTPVNTKLTAPEVEYIFTHSEAKALIYEERFEPVLNQIRPALEHFHDRLQVGGEATLETVISDDSISFHEGTVNPDDTTVIFYTSGTTGKPKGVMLTASNVRAVAQIWSEAMDITSSDRVLIVTPLFHCAASHVFSIPVIYKGGTIVIEEAFSPEQTLNTMEQAKVTIFFGVPAMYSILLNTPKMARLDLSHLRLFTYGAAPMPYELVKKLKALYLNVKVQNLYGQTENSPAATTLKDHYALDKIGSVGEPLPQTQVRVVDEDGNDVPPGEVGEIVVKGPQNMKGYLKNNAETYKTLKNGWLYSGDLGRLDEEGLLYIVDRKKDMIIRGGENVYPVEIEEVLYQLREVLEAAVVGVPHQVYGEVPKAFIVLKEGQTLTAEDVIEYCRPKLAKYKLPAAVSFIDALPRNASGKVLKNNLRTSVGV</sequence>
<feature type="domain" description="AMP-dependent synthetase/ligase" evidence="4">
    <location>
        <begin position="8"/>
        <end position="364"/>
    </location>
</feature>
<dbReference type="Gene3D" id="3.30.300.30">
    <property type="match status" value="1"/>
</dbReference>
<feature type="domain" description="AMP-binding enzyme C-terminal" evidence="5">
    <location>
        <begin position="414"/>
        <end position="489"/>
    </location>
</feature>
<dbReference type="CDD" id="cd17631">
    <property type="entry name" value="FACL_FadD13-like"/>
    <property type="match status" value="1"/>
</dbReference>
<dbReference type="Gene3D" id="3.40.50.12780">
    <property type="entry name" value="N-terminal domain of ligase-like"/>
    <property type="match status" value="1"/>
</dbReference>
<evidence type="ECO:0000259" key="5">
    <source>
        <dbReference type="Pfam" id="PF13193"/>
    </source>
</evidence>
<keyword evidence="2" id="KW-0436">Ligase</keyword>
<dbReference type="InterPro" id="IPR045851">
    <property type="entry name" value="AMP-bd_C_sf"/>
</dbReference>
<protein>
    <submittedName>
        <fullName evidence="6">Long-chain acyl-CoA synthetase</fullName>
    </submittedName>
</protein>
<dbReference type="FunFam" id="3.30.300.30:FF:000008">
    <property type="entry name" value="2,3-dihydroxybenzoate-AMP ligase"/>
    <property type="match status" value="1"/>
</dbReference>
<accession>A0A285CN00</accession>
<dbReference type="GO" id="GO:0006631">
    <property type="term" value="P:fatty acid metabolic process"/>
    <property type="evidence" value="ECO:0007669"/>
    <property type="project" value="TreeGrafter"/>
</dbReference>
<name>A0A285CN00_9BACI</name>